<accession>A0A1I7WSG4</accession>
<organism evidence="1 2">
    <name type="scientific">Heterorhabditis bacteriophora</name>
    <name type="common">Entomopathogenic nematode worm</name>
    <dbReference type="NCBI Taxonomy" id="37862"/>
    <lineage>
        <taxon>Eukaryota</taxon>
        <taxon>Metazoa</taxon>
        <taxon>Ecdysozoa</taxon>
        <taxon>Nematoda</taxon>
        <taxon>Chromadorea</taxon>
        <taxon>Rhabditida</taxon>
        <taxon>Rhabditina</taxon>
        <taxon>Rhabditomorpha</taxon>
        <taxon>Strongyloidea</taxon>
        <taxon>Heterorhabditidae</taxon>
        <taxon>Heterorhabditis</taxon>
    </lineage>
</organism>
<reference evidence="2" key="1">
    <citation type="submission" date="2016-11" db="UniProtKB">
        <authorList>
            <consortium name="WormBaseParasite"/>
        </authorList>
    </citation>
    <scope>IDENTIFICATION</scope>
</reference>
<dbReference type="WBParaSite" id="Hba_08031">
    <property type="protein sequence ID" value="Hba_08031"/>
    <property type="gene ID" value="Hba_08031"/>
</dbReference>
<name>A0A1I7WSG4_HETBA</name>
<sequence length="82" mass="9058">MTLFFVVTRKAGLRPLTRPYRGAPSCLQITLERRLKTESGNAIDGPGSGTYPFFEKDLPMEVHLASLFIKAAGDGILQYDNV</sequence>
<evidence type="ECO:0000313" key="1">
    <source>
        <dbReference type="Proteomes" id="UP000095283"/>
    </source>
</evidence>
<dbReference type="AlphaFoldDB" id="A0A1I7WSG4"/>
<dbReference type="Proteomes" id="UP000095283">
    <property type="component" value="Unplaced"/>
</dbReference>
<proteinExistence type="predicted"/>
<evidence type="ECO:0000313" key="2">
    <source>
        <dbReference type="WBParaSite" id="Hba_08031"/>
    </source>
</evidence>
<keyword evidence="1" id="KW-1185">Reference proteome</keyword>
<protein>
    <submittedName>
        <fullName evidence="2">Phosphopyruvate hydratase</fullName>
    </submittedName>
</protein>